<evidence type="ECO:0000313" key="2">
    <source>
        <dbReference type="EMBL" id="OXU19319.1"/>
    </source>
</evidence>
<comment type="caution">
    <text evidence="2">The sequence shown here is derived from an EMBL/GenBank/DDBJ whole genome shotgun (WGS) entry which is preliminary data.</text>
</comment>
<dbReference type="Proteomes" id="UP000215335">
    <property type="component" value="Unassembled WGS sequence"/>
</dbReference>
<name>A0A232ELT5_9HYME</name>
<protein>
    <submittedName>
        <fullName evidence="2">Uncharacterized protein</fullName>
    </submittedName>
</protein>
<evidence type="ECO:0000313" key="3">
    <source>
        <dbReference type="Proteomes" id="UP000215335"/>
    </source>
</evidence>
<evidence type="ECO:0000256" key="1">
    <source>
        <dbReference type="SAM" id="MobiDB-lite"/>
    </source>
</evidence>
<dbReference type="EMBL" id="NNAY01003501">
    <property type="protein sequence ID" value="OXU19319.1"/>
    <property type="molecule type" value="Genomic_DNA"/>
</dbReference>
<accession>A0A232ELT5</accession>
<feature type="compositionally biased region" description="Polar residues" evidence="1">
    <location>
        <begin position="140"/>
        <end position="173"/>
    </location>
</feature>
<dbReference type="AlphaFoldDB" id="A0A232ELT5"/>
<keyword evidence="3" id="KW-1185">Reference proteome</keyword>
<sequence length="173" mass="19672">ANIEEYRRIILKNCTRSEASGAPGDRGYREYTTLLKKPDGSPSFQRSELQLRRFDDSLSLDERAIIDKVWIAREKLIRFQLAYSPESITRREDQSLMEEQNKMFLAGIDMLIKGLTLPASATVAMLQQHQQQKILAPATEPSQATLTESVNETAAPDQQQQSKRNQLTLAETF</sequence>
<organism evidence="2 3">
    <name type="scientific">Trichomalopsis sarcophagae</name>
    <dbReference type="NCBI Taxonomy" id="543379"/>
    <lineage>
        <taxon>Eukaryota</taxon>
        <taxon>Metazoa</taxon>
        <taxon>Ecdysozoa</taxon>
        <taxon>Arthropoda</taxon>
        <taxon>Hexapoda</taxon>
        <taxon>Insecta</taxon>
        <taxon>Pterygota</taxon>
        <taxon>Neoptera</taxon>
        <taxon>Endopterygota</taxon>
        <taxon>Hymenoptera</taxon>
        <taxon>Apocrita</taxon>
        <taxon>Proctotrupomorpha</taxon>
        <taxon>Chalcidoidea</taxon>
        <taxon>Pteromalidae</taxon>
        <taxon>Pteromalinae</taxon>
        <taxon>Trichomalopsis</taxon>
    </lineage>
</organism>
<feature type="region of interest" description="Disordered" evidence="1">
    <location>
        <begin position="137"/>
        <end position="173"/>
    </location>
</feature>
<gene>
    <name evidence="2" type="ORF">TSAR_008921</name>
</gene>
<reference evidence="2 3" key="1">
    <citation type="journal article" date="2017" name="Curr. Biol.">
        <title>The Evolution of Venom by Co-option of Single-Copy Genes.</title>
        <authorList>
            <person name="Martinson E.O."/>
            <person name="Mrinalini"/>
            <person name="Kelkar Y.D."/>
            <person name="Chang C.H."/>
            <person name="Werren J.H."/>
        </authorList>
    </citation>
    <scope>NUCLEOTIDE SEQUENCE [LARGE SCALE GENOMIC DNA]</scope>
    <source>
        <strain evidence="2 3">Alberta</strain>
        <tissue evidence="2">Whole body</tissue>
    </source>
</reference>
<feature type="non-terminal residue" evidence="2">
    <location>
        <position position="1"/>
    </location>
</feature>
<proteinExistence type="predicted"/>